<evidence type="ECO:0000256" key="1">
    <source>
        <dbReference type="ARBA" id="ARBA00004123"/>
    </source>
</evidence>
<keyword evidence="3" id="KW-0238">DNA-binding</keyword>
<dbReference type="PANTHER" id="PTHR31541:SF34">
    <property type="entry name" value="TF-B3 DOMAIN-CONTAINING PROTEIN"/>
    <property type="match status" value="1"/>
</dbReference>
<keyword evidence="4" id="KW-0804">Transcription</keyword>
<organism evidence="8 9">
    <name type="scientific">Eutrema salsugineum</name>
    <name type="common">Saltwater cress</name>
    <name type="synonym">Sisymbrium salsugineum</name>
    <dbReference type="NCBI Taxonomy" id="72664"/>
    <lineage>
        <taxon>Eukaryota</taxon>
        <taxon>Viridiplantae</taxon>
        <taxon>Streptophyta</taxon>
        <taxon>Embryophyta</taxon>
        <taxon>Tracheophyta</taxon>
        <taxon>Spermatophyta</taxon>
        <taxon>Magnoliopsida</taxon>
        <taxon>eudicotyledons</taxon>
        <taxon>Gunneridae</taxon>
        <taxon>Pentapetalae</taxon>
        <taxon>rosids</taxon>
        <taxon>malvids</taxon>
        <taxon>Brassicales</taxon>
        <taxon>Brassicaceae</taxon>
        <taxon>Eutremeae</taxon>
        <taxon>Eutrema</taxon>
    </lineage>
</organism>
<keyword evidence="2" id="KW-0805">Transcription regulation</keyword>
<name>V4L4H8_EUTSA</name>
<feature type="region of interest" description="Disordered" evidence="6">
    <location>
        <begin position="53"/>
        <end position="97"/>
    </location>
</feature>
<accession>V4L4H8</accession>
<feature type="compositionally biased region" description="Low complexity" evidence="6">
    <location>
        <begin position="210"/>
        <end position="221"/>
    </location>
</feature>
<dbReference type="EMBL" id="KI517537">
    <property type="protein sequence ID" value="ESQ38539.1"/>
    <property type="molecule type" value="Genomic_DNA"/>
</dbReference>
<proteinExistence type="predicted"/>
<dbReference type="InterPro" id="IPR005508">
    <property type="entry name" value="At2g31720-like"/>
</dbReference>
<dbReference type="CDD" id="cd10017">
    <property type="entry name" value="B3_DNA"/>
    <property type="match status" value="1"/>
</dbReference>
<gene>
    <name evidence="8" type="ORF">EUTSA_v10029259mg</name>
</gene>
<keyword evidence="9" id="KW-1185">Reference proteome</keyword>
<protein>
    <recommendedName>
        <fullName evidence="7">TF-B3 domain-containing protein</fullName>
    </recommendedName>
</protein>
<dbReference type="InterPro" id="IPR015300">
    <property type="entry name" value="DNA-bd_pseudobarrel_sf"/>
</dbReference>
<dbReference type="PANTHER" id="PTHR31541">
    <property type="entry name" value="B3 DOMAIN PLANT PROTEIN-RELATED"/>
    <property type="match status" value="1"/>
</dbReference>
<evidence type="ECO:0000256" key="4">
    <source>
        <dbReference type="ARBA" id="ARBA00023163"/>
    </source>
</evidence>
<dbReference type="AlphaFoldDB" id="V4L4H8"/>
<sequence>MGSRSEWKNWRYRYQPSESEADEPKLLAPKTVPFPSSRVSSLALCPVRRVLPRSDPPSLSYRANGTASLSEELRRKGKSKCHTKKKTKTLSAKEEESDKRIFRLFPRKTRTPVFIRRNPQQNLNGASSWSSSFLLDPNTIPADSKTRNPQNPNGLSSSSSSSFLLDLNTIPPDDSETQNPNGASSSSSSFFGDYKIAARSSSKMMDMRNSRNPNSQSSLSSCLTENKPHKRRATQDIKPIGKSKKAKVATFSWIGRETPEWLTLLMKDTNETVVKWGERTDLRLIFERTLFKTDVNPGESRLSMPFNELIQKDFLTPVEFGIIEEDINSDKKMGIGAILIDQQNVKWGVMLKRWEMKKDSGRGSWNYALTCGWNEIVKANGLKQGDDISIWSFRWGGLLCFALVTPPPSMAQSSSSLVV</sequence>
<dbReference type="GO" id="GO:0003677">
    <property type="term" value="F:DNA binding"/>
    <property type="evidence" value="ECO:0007669"/>
    <property type="project" value="UniProtKB-KW"/>
</dbReference>
<dbReference type="Proteomes" id="UP000030689">
    <property type="component" value="Unassembled WGS sequence"/>
</dbReference>
<evidence type="ECO:0000259" key="7">
    <source>
        <dbReference type="PROSITE" id="PS50863"/>
    </source>
</evidence>
<feature type="region of interest" description="Disordered" evidence="6">
    <location>
        <begin position="202"/>
        <end position="233"/>
    </location>
</feature>
<dbReference type="Gene3D" id="2.40.330.10">
    <property type="entry name" value="DNA-binding pseudobarrel domain"/>
    <property type="match status" value="1"/>
</dbReference>
<dbReference type="KEGG" id="eus:EUTSA_v10029259mg"/>
<dbReference type="Pfam" id="PF03754">
    <property type="entry name" value="At2g31720-like"/>
    <property type="match status" value="1"/>
</dbReference>
<dbReference type="Gramene" id="ESQ38539">
    <property type="protein sequence ID" value="ESQ38539"/>
    <property type="gene ID" value="EUTSA_v10029259mg"/>
</dbReference>
<keyword evidence="5" id="KW-0539">Nucleus</keyword>
<evidence type="ECO:0000313" key="9">
    <source>
        <dbReference type="Proteomes" id="UP000030689"/>
    </source>
</evidence>
<dbReference type="eggNOG" id="ENOG502S4WY">
    <property type="taxonomic scope" value="Eukaryota"/>
</dbReference>
<dbReference type="InterPro" id="IPR003340">
    <property type="entry name" value="B3_DNA-bd"/>
</dbReference>
<feature type="region of interest" description="Disordered" evidence="6">
    <location>
        <begin position="15"/>
        <end position="38"/>
    </location>
</feature>
<dbReference type="SUPFAM" id="SSF101936">
    <property type="entry name" value="DNA-binding pseudobarrel domain"/>
    <property type="match status" value="1"/>
</dbReference>
<reference evidence="8 9" key="1">
    <citation type="journal article" date="2013" name="Front. Plant Sci.">
        <title>The Reference Genome of the Halophytic Plant Eutrema salsugineum.</title>
        <authorList>
            <person name="Yang R."/>
            <person name="Jarvis D.E."/>
            <person name="Chen H."/>
            <person name="Beilstein M.A."/>
            <person name="Grimwood J."/>
            <person name="Jenkins J."/>
            <person name="Shu S."/>
            <person name="Prochnik S."/>
            <person name="Xin M."/>
            <person name="Ma C."/>
            <person name="Schmutz J."/>
            <person name="Wing R.A."/>
            <person name="Mitchell-Olds T."/>
            <person name="Schumaker K.S."/>
            <person name="Wang X."/>
        </authorList>
    </citation>
    <scope>NUCLEOTIDE SEQUENCE [LARGE SCALE GENOMIC DNA]</scope>
</reference>
<feature type="region of interest" description="Disordered" evidence="6">
    <location>
        <begin position="137"/>
        <end position="190"/>
    </location>
</feature>
<evidence type="ECO:0000313" key="8">
    <source>
        <dbReference type="EMBL" id="ESQ38539.1"/>
    </source>
</evidence>
<feature type="compositionally biased region" description="Basic residues" evidence="6">
    <location>
        <begin position="75"/>
        <end position="88"/>
    </location>
</feature>
<dbReference type="OMA" id="SCITENA"/>
<evidence type="ECO:0000256" key="5">
    <source>
        <dbReference type="ARBA" id="ARBA00023242"/>
    </source>
</evidence>
<dbReference type="GO" id="GO:0005634">
    <property type="term" value="C:nucleus"/>
    <property type="evidence" value="ECO:0007669"/>
    <property type="project" value="UniProtKB-SubCell"/>
</dbReference>
<feature type="domain" description="TF-B3" evidence="7">
    <location>
        <begin position="306"/>
        <end position="407"/>
    </location>
</feature>
<dbReference type="PROSITE" id="PS50863">
    <property type="entry name" value="B3"/>
    <property type="match status" value="1"/>
</dbReference>
<evidence type="ECO:0000256" key="3">
    <source>
        <dbReference type="ARBA" id="ARBA00023125"/>
    </source>
</evidence>
<evidence type="ECO:0000256" key="6">
    <source>
        <dbReference type="SAM" id="MobiDB-lite"/>
    </source>
</evidence>
<evidence type="ECO:0000256" key="2">
    <source>
        <dbReference type="ARBA" id="ARBA00023015"/>
    </source>
</evidence>
<comment type="subcellular location">
    <subcellularLocation>
        <location evidence="1">Nucleus</location>
    </subcellularLocation>
</comment>